<feature type="transmembrane region" description="Helical" evidence="1">
    <location>
        <begin position="169"/>
        <end position="196"/>
    </location>
</feature>
<accession>A0A1F6G5M5</accession>
<evidence type="ECO:0008006" key="4">
    <source>
        <dbReference type="Google" id="ProtNLM"/>
    </source>
</evidence>
<protein>
    <recommendedName>
        <fullName evidence="4">Glycosyltransferase RgtA/B/C/D-like domain-containing protein</fullName>
    </recommendedName>
</protein>
<keyword evidence="1" id="KW-0472">Membrane</keyword>
<sequence length="356" mass="40112">MNRTVLRTVFIRLLPVLLILCIGAGLAAFKLHTVGLTPNGDYDGYLETAQLFRGAPNAPILPGRILKPLNPLVVALEENVMSPETAFLAQVVVFYFLFLIVCYFFGRAFGFEKKESVLLTLILGASYPILKYGVDLYTETGALFFYVLSLALTLWYMRVPSKRIVLVNALVLTIGFLWKEYSAVSALIFGLAILFHTGLSRRIKFEDLAILGGIFFVVNFAWQVVVYLQYHYTYLSWYQTAGASGFKSQFTIKNIVKSVGALLGLAWLLVPFGMLHFKNLTAWQKQFFILSIPVSCVAFLWGNVSSRLFFVIAPAFALFAILALSRMKNFYVRYSILFFILIGNIVWLILSGRMTV</sequence>
<keyword evidence="1" id="KW-0812">Transmembrane</keyword>
<evidence type="ECO:0000313" key="3">
    <source>
        <dbReference type="Proteomes" id="UP000176867"/>
    </source>
</evidence>
<feature type="transmembrane region" description="Helical" evidence="1">
    <location>
        <begin position="331"/>
        <end position="350"/>
    </location>
</feature>
<proteinExistence type="predicted"/>
<comment type="caution">
    <text evidence="2">The sequence shown here is derived from an EMBL/GenBank/DDBJ whole genome shotgun (WGS) entry which is preliminary data.</text>
</comment>
<feature type="transmembrane region" description="Helical" evidence="1">
    <location>
        <begin position="86"/>
        <end position="105"/>
    </location>
</feature>
<feature type="transmembrane region" description="Helical" evidence="1">
    <location>
        <begin position="255"/>
        <end position="277"/>
    </location>
</feature>
<name>A0A1F6G5M5_9BACT</name>
<feature type="transmembrane region" description="Helical" evidence="1">
    <location>
        <begin position="308"/>
        <end position="325"/>
    </location>
</feature>
<dbReference type="AlphaFoldDB" id="A0A1F6G5M5"/>
<evidence type="ECO:0000313" key="2">
    <source>
        <dbReference type="EMBL" id="OGG93382.1"/>
    </source>
</evidence>
<organism evidence="2 3">
    <name type="scientific">Candidatus Kaiserbacteria bacterium RIFOXYD1_FULL_47_14</name>
    <dbReference type="NCBI Taxonomy" id="1798533"/>
    <lineage>
        <taxon>Bacteria</taxon>
        <taxon>Candidatus Kaiseribacteriota</taxon>
    </lineage>
</organism>
<keyword evidence="1" id="KW-1133">Transmembrane helix</keyword>
<reference evidence="2 3" key="1">
    <citation type="journal article" date="2016" name="Nat. Commun.">
        <title>Thousands of microbial genomes shed light on interconnected biogeochemical processes in an aquifer system.</title>
        <authorList>
            <person name="Anantharaman K."/>
            <person name="Brown C.T."/>
            <person name="Hug L.A."/>
            <person name="Sharon I."/>
            <person name="Castelle C.J."/>
            <person name="Probst A.J."/>
            <person name="Thomas B.C."/>
            <person name="Singh A."/>
            <person name="Wilkins M.J."/>
            <person name="Karaoz U."/>
            <person name="Brodie E.L."/>
            <person name="Williams K.H."/>
            <person name="Hubbard S.S."/>
            <person name="Banfield J.F."/>
        </authorList>
    </citation>
    <scope>NUCLEOTIDE SEQUENCE [LARGE SCALE GENOMIC DNA]</scope>
</reference>
<evidence type="ECO:0000256" key="1">
    <source>
        <dbReference type="SAM" id="Phobius"/>
    </source>
</evidence>
<feature type="transmembrane region" description="Helical" evidence="1">
    <location>
        <begin position="208"/>
        <end position="228"/>
    </location>
</feature>
<gene>
    <name evidence="2" type="ORF">A2609_01700</name>
</gene>
<feature type="transmembrane region" description="Helical" evidence="1">
    <location>
        <begin position="140"/>
        <end position="157"/>
    </location>
</feature>
<dbReference type="STRING" id="1798533.A2609_01700"/>
<dbReference type="EMBL" id="MFMU01000009">
    <property type="protein sequence ID" value="OGG93382.1"/>
    <property type="molecule type" value="Genomic_DNA"/>
</dbReference>
<feature type="transmembrane region" description="Helical" evidence="1">
    <location>
        <begin position="283"/>
        <end position="301"/>
    </location>
</feature>
<dbReference type="Proteomes" id="UP000176867">
    <property type="component" value="Unassembled WGS sequence"/>
</dbReference>
<feature type="transmembrane region" description="Helical" evidence="1">
    <location>
        <begin position="9"/>
        <end position="29"/>
    </location>
</feature>